<dbReference type="InterPro" id="IPR009643">
    <property type="entry name" value="HS1-bd"/>
</dbReference>
<dbReference type="GO" id="GO:0070370">
    <property type="term" value="P:cellular heat acclimation"/>
    <property type="evidence" value="ECO:0007669"/>
    <property type="project" value="TreeGrafter"/>
</dbReference>
<evidence type="ECO:0000256" key="1">
    <source>
        <dbReference type="ARBA" id="ARBA00006349"/>
    </source>
</evidence>
<dbReference type="PANTHER" id="PTHR19424">
    <property type="entry name" value="HEAT SHOCK FACTOR BINDING PROTEIN 1"/>
    <property type="match status" value="1"/>
</dbReference>
<dbReference type="Gene3D" id="1.20.5.430">
    <property type="match status" value="1"/>
</dbReference>
<evidence type="ECO:0000256" key="2">
    <source>
        <dbReference type="SAM" id="Coils"/>
    </source>
</evidence>
<dbReference type="GO" id="GO:0003714">
    <property type="term" value="F:transcription corepressor activity"/>
    <property type="evidence" value="ECO:0007669"/>
    <property type="project" value="InterPro"/>
</dbReference>
<dbReference type="EMBL" id="WNTK01000008">
    <property type="protein sequence ID" value="KAG9479152.1"/>
    <property type="molecule type" value="Genomic_DNA"/>
</dbReference>
<dbReference type="OrthoDB" id="4159489at2759"/>
<protein>
    <recommendedName>
        <fullName evidence="5">Heat shock factor binding protein 1</fullName>
    </recommendedName>
</protein>
<dbReference type="GO" id="GO:0005634">
    <property type="term" value="C:nucleus"/>
    <property type="evidence" value="ECO:0007669"/>
    <property type="project" value="TreeGrafter"/>
</dbReference>
<gene>
    <name evidence="3" type="ORF">GDO78_012689</name>
</gene>
<dbReference type="PANTHER" id="PTHR19424:SF4">
    <property type="entry name" value="HEAT SHOCK FACTOR-BINDING PROTEIN 1-LIKE PROTEIN 1"/>
    <property type="match status" value="1"/>
</dbReference>
<keyword evidence="4" id="KW-1185">Reference proteome</keyword>
<dbReference type="Pfam" id="PF06825">
    <property type="entry name" value="HSBP1"/>
    <property type="match status" value="1"/>
</dbReference>
<name>A0A8J6K490_ELECQ</name>
<keyword evidence="2" id="KW-0175">Coiled coil</keyword>
<evidence type="ECO:0000313" key="4">
    <source>
        <dbReference type="Proteomes" id="UP000770717"/>
    </source>
</evidence>
<evidence type="ECO:0008006" key="5">
    <source>
        <dbReference type="Google" id="ProtNLM"/>
    </source>
</evidence>
<organism evidence="3 4">
    <name type="scientific">Eleutherodactylus coqui</name>
    <name type="common">Puerto Rican coqui</name>
    <dbReference type="NCBI Taxonomy" id="57060"/>
    <lineage>
        <taxon>Eukaryota</taxon>
        <taxon>Metazoa</taxon>
        <taxon>Chordata</taxon>
        <taxon>Craniata</taxon>
        <taxon>Vertebrata</taxon>
        <taxon>Euteleostomi</taxon>
        <taxon>Amphibia</taxon>
        <taxon>Batrachia</taxon>
        <taxon>Anura</taxon>
        <taxon>Neobatrachia</taxon>
        <taxon>Hyloidea</taxon>
        <taxon>Eleutherodactylidae</taxon>
        <taxon>Eleutherodactylinae</taxon>
        <taxon>Eleutherodactylus</taxon>
        <taxon>Eleutherodactylus</taxon>
    </lineage>
</organism>
<accession>A0A8J6K490</accession>
<reference evidence="3" key="1">
    <citation type="thesis" date="2020" institute="ProQuest LLC" country="789 East Eisenhower Parkway, Ann Arbor, MI, USA">
        <title>Comparative Genomics and Chromosome Evolution.</title>
        <authorList>
            <person name="Mudd A.B."/>
        </authorList>
    </citation>
    <scope>NUCLEOTIDE SEQUENCE</scope>
    <source>
        <strain evidence="3">HN-11 Male</strain>
        <tissue evidence="3">Kidney and liver</tissue>
    </source>
</reference>
<dbReference type="AlphaFoldDB" id="A0A8J6K490"/>
<evidence type="ECO:0000313" key="3">
    <source>
        <dbReference type="EMBL" id="KAG9479152.1"/>
    </source>
</evidence>
<dbReference type="Proteomes" id="UP000770717">
    <property type="component" value="Unassembled WGS sequence"/>
</dbReference>
<proteinExistence type="inferred from homology"/>
<dbReference type="GO" id="GO:0005829">
    <property type="term" value="C:cytosol"/>
    <property type="evidence" value="ECO:0007669"/>
    <property type="project" value="TreeGrafter"/>
</dbReference>
<comment type="caution">
    <text evidence="3">The sequence shown here is derived from an EMBL/GenBank/DDBJ whole genome shotgun (WGS) entry which is preliminary data.</text>
</comment>
<sequence>MADNDPKTPQDLSDFAESLLKNLQERFQSMSDQLTHRMDDMGSNIEKLQKDVSDLMTQAGIENTDEVGH</sequence>
<feature type="coiled-coil region" evidence="2">
    <location>
        <begin position="13"/>
        <end position="58"/>
    </location>
</feature>
<comment type="similarity">
    <text evidence="1">Belongs to the HSBP1 family.</text>
</comment>